<feature type="compositionally biased region" description="Pro residues" evidence="1">
    <location>
        <begin position="1"/>
        <end position="10"/>
    </location>
</feature>
<keyword evidence="4" id="KW-1185">Reference proteome</keyword>
<feature type="region of interest" description="Disordered" evidence="1">
    <location>
        <begin position="1"/>
        <end position="33"/>
    </location>
</feature>
<proteinExistence type="predicted"/>
<dbReference type="EMBL" id="JAFBMS010000298">
    <property type="protein sequence ID" value="KAG9331746.1"/>
    <property type="molecule type" value="Genomic_DNA"/>
</dbReference>
<organism evidence="3 4">
    <name type="scientific">Albula glossodonta</name>
    <name type="common">roundjaw bonefish</name>
    <dbReference type="NCBI Taxonomy" id="121402"/>
    <lineage>
        <taxon>Eukaryota</taxon>
        <taxon>Metazoa</taxon>
        <taxon>Chordata</taxon>
        <taxon>Craniata</taxon>
        <taxon>Vertebrata</taxon>
        <taxon>Euteleostomi</taxon>
        <taxon>Actinopterygii</taxon>
        <taxon>Neopterygii</taxon>
        <taxon>Teleostei</taxon>
        <taxon>Albuliformes</taxon>
        <taxon>Albulidae</taxon>
        <taxon>Albula</taxon>
    </lineage>
</organism>
<name>A0A8T2MVX8_9TELE</name>
<reference evidence="3" key="1">
    <citation type="thesis" date="2021" institute="BYU ScholarsArchive" country="Provo, UT, USA">
        <title>Applications of and Algorithms for Genome Assembly and Genomic Analyses with an Emphasis on Marine Teleosts.</title>
        <authorList>
            <person name="Pickett B.D."/>
        </authorList>
    </citation>
    <scope>NUCLEOTIDE SEQUENCE</scope>
    <source>
        <strain evidence="3">HI-2016</strain>
    </source>
</reference>
<gene>
    <name evidence="2" type="ORF">JZ751_014441</name>
    <name evidence="3" type="ORF">JZ751_017262</name>
</gene>
<sequence>MAHPPAPPPLSHSQPLRPTPPPALLKADGRETGPLFSGGNCRSFLEHRIDPLSLLAKTLIMMEKRNRNGPLVSKPCYNTVNNTAVPQSLWGRTPELKGGPLPHLLNADTSGHLGHCGLAA</sequence>
<evidence type="ECO:0000313" key="3">
    <source>
        <dbReference type="EMBL" id="KAG9331746.1"/>
    </source>
</evidence>
<evidence type="ECO:0000313" key="2">
    <source>
        <dbReference type="EMBL" id="KAG9328364.1"/>
    </source>
</evidence>
<accession>A0A8T2MVX8</accession>
<comment type="caution">
    <text evidence="3">The sequence shown here is derived from an EMBL/GenBank/DDBJ whole genome shotgun (WGS) entry which is preliminary data.</text>
</comment>
<protein>
    <submittedName>
        <fullName evidence="3">Uncharacterized protein</fullName>
    </submittedName>
</protein>
<dbReference type="EMBL" id="JAFBMS010002330">
    <property type="protein sequence ID" value="KAG9328364.1"/>
    <property type="molecule type" value="Genomic_DNA"/>
</dbReference>
<evidence type="ECO:0000313" key="4">
    <source>
        <dbReference type="Proteomes" id="UP000824540"/>
    </source>
</evidence>
<evidence type="ECO:0000256" key="1">
    <source>
        <dbReference type="SAM" id="MobiDB-lite"/>
    </source>
</evidence>
<dbReference type="Proteomes" id="UP000824540">
    <property type="component" value="Unassembled WGS sequence"/>
</dbReference>
<dbReference type="AlphaFoldDB" id="A0A8T2MVX8"/>